<evidence type="ECO:0000313" key="1">
    <source>
        <dbReference type="EMBL" id="MCW9707486.1"/>
    </source>
</evidence>
<dbReference type="InterPro" id="IPR027417">
    <property type="entry name" value="P-loop_NTPase"/>
</dbReference>
<dbReference type="Proteomes" id="UP001207918">
    <property type="component" value="Unassembled WGS sequence"/>
</dbReference>
<protein>
    <submittedName>
        <fullName evidence="1">Nucleoside monophosphate kinase</fullName>
    </submittedName>
</protein>
<proteinExistence type="predicted"/>
<name>A0ABT3PNP6_9BACT</name>
<dbReference type="GO" id="GO:0016301">
    <property type="term" value="F:kinase activity"/>
    <property type="evidence" value="ECO:0007669"/>
    <property type="project" value="UniProtKB-KW"/>
</dbReference>
<accession>A0ABT3PNP6</accession>
<dbReference type="InterPro" id="IPR052732">
    <property type="entry name" value="Cell-binding_unc_protein"/>
</dbReference>
<dbReference type="Pfam" id="PF13671">
    <property type="entry name" value="AAA_33"/>
    <property type="match status" value="1"/>
</dbReference>
<evidence type="ECO:0000313" key="2">
    <source>
        <dbReference type="Proteomes" id="UP001207918"/>
    </source>
</evidence>
<dbReference type="PANTHER" id="PTHR43883">
    <property type="entry name" value="SLR0207 PROTEIN"/>
    <property type="match status" value="1"/>
</dbReference>
<dbReference type="Gene3D" id="3.40.50.300">
    <property type="entry name" value="P-loop containing nucleotide triphosphate hydrolases"/>
    <property type="match status" value="1"/>
</dbReference>
<organism evidence="1 2">
    <name type="scientific">Fodinibius salsisoli</name>
    <dbReference type="NCBI Taxonomy" id="2820877"/>
    <lineage>
        <taxon>Bacteria</taxon>
        <taxon>Pseudomonadati</taxon>
        <taxon>Balneolota</taxon>
        <taxon>Balneolia</taxon>
        <taxon>Balneolales</taxon>
        <taxon>Balneolaceae</taxon>
        <taxon>Fodinibius</taxon>
    </lineage>
</organism>
<gene>
    <name evidence="1" type="ORF">J6I44_11530</name>
</gene>
<comment type="caution">
    <text evidence="1">The sequence shown here is derived from an EMBL/GenBank/DDBJ whole genome shotgun (WGS) entry which is preliminary data.</text>
</comment>
<dbReference type="SUPFAM" id="SSF52540">
    <property type="entry name" value="P-loop containing nucleoside triphosphate hydrolases"/>
    <property type="match status" value="1"/>
</dbReference>
<dbReference type="PANTHER" id="PTHR43883:SF1">
    <property type="entry name" value="GLUCONOKINASE"/>
    <property type="match status" value="1"/>
</dbReference>
<dbReference type="InterPro" id="IPR011009">
    <property type="entry name" value="Kinase-like_dom_sf"/>
</dbReference>
<sequence length="529" mass="61374">MSPATIQPDLISFLEQKSTYEHEPSHVQHIQTHISHVFIVSPYVYKIKKPVDFGFLDYSTLEKRYTCCRQEVALNKRLAGDVYLGVMGIEKSGENYSFTSDLDSDFITEYAVKMRKLENKYFLHNYIDKGRLQEEHLNRVADKLADFYEQQEQDKELAKWGAIKKIKVNTDENFTQVAPFIRQTIDENSFKAIRYYTSSYYEQYSGLFKQRMEGGCIVDGHGDLHLEHIHITEDQVRIYDCIEFNERFRYGDWAADLAFLAMDLDFNDCFEEERYLINRMAEKLQDHTLADIIDFYKCYRAVVKGKVKSLQSTEDEVPLSEQKEAVSLARRYFDLALRYALIGSEPVVLIFMGQVGTGKSTLAKKLSDKLGIEHLSSDRIRKASAGLPLTERTPASKREMLYSSKISDNIYHTLLTRAVKTIAMGRSIILDATYGQKSMRMQLVQRLTAKSIPYIFIEAQAPEDIIVKRLKDREERDDVVSDARVEDFYQLSNAYIKPTEMQQLLHVNTNQEVTKSINELYTKLIDFNL</sequence>
<dbReference type="SUPFAM" id="SSF56112">
    <property type="entry name" value="Protein kinase-like (PK-like)"/>
    <property type="match status" value="1"/>
</dbReference>
<dbReference type="RefSeq" id="WP_265766273.1">
    <property type="nucleotide sequence ID" value="NZ_JAGGJA010000007.1"/>
</dbReference>
<reference evidence="1 2" key="1">
    <citation type="submission" date="2021-03" db="EMBL/GenBank/DDBJ databases">
        <title>Aliifodinibius sp. nov., a new bacterium isolated from saline soil.</title>
        <authorList>
            <person name="Galisteo C."/>
            <person name="De La Haba R."/>
            <person name="Sanchez-Porro C."/>
            <person name="Ventosa A."/>
        </authorList>
    </citation>
    <scope>NUCLEOTIDE SEQUENCE [LARGE SCALE GENOMIC DNA]</scope>
    <source>
        <strain evidence="1 2">1BSP15-2V2</strain>
    </source>
</reference>
<dbReference type="EMBL" id="JAGGJA010000007">
    <property type="protein sequence ID" value="MCW9707486.1"/>
    <property type="molecule type" value="Genomic_DNA"/>
</dbReference>
<keyword evidence="2" id="KW-1185">Reference proteome</keyword>
<keyword evidence="1" id="KW-0418">Kinase</keyword>
<keyword evidence="1" id="KW-0808">Transferase</keyword>